<reference evidence="2" key="1">
    <citation type="journal article" date="2023" name="Mol. Biol. Evol.">
        <title>Third-Generation Sequencing Reveals the Adaptive Role of the Epigenome in Three Deep-Sea Polychaetes.</title>
        <authorList>
            <person name="Perez M."/>
            <person name="Aroh O."/>
            <person name="Sun Y."/>
            <person name="Lan Y."/>
            <person name="Juniper S.K."/>
            <person name="Young C.R."/>
            <person name="Angers B."/>
            <person name="Qian P.Y."/>
        </authorList>
    </citation>
    <scope>NUCLEOTIDE SEQUENCE</scope>
    <source>
        <strain evidence="2">R07B-5</strain>
    </source>
</reference>
<proteinExistence type="predicted"/>
<dbReference type="Proteomes" id="UP001209878">
    <property type="component" value="Unassembled WGS sequence"/>
</dbReference>
<comment type="caution">
    <text evidence="2">The sequence shown here is derived from an EMBL/GenBank/DDBJ whole genome shotgun (WGS) entry which is preliminary data.</text>
</comment>
<feature type="region of interest" description="Disordered" evidence="1">
    <location>
        <begin position="180"/>
        <end position="220"/>
    </location>
</feature>
<protein>
    <submittedName>
        <fullName evidence="2">Uncharacterized protein</fullName>
    </submittedName>
</protein>
<feature type="region of interest" description="Disordered" evidence="1">
    <location>
        <begin position="277"/>
        <end position="300"/>
    </location>
</feature>
<dbReference type="EMBL" id="JAODUO010000360">
    <property type="protein sequence ID" value="KAK2182275.1"/>
    <property type="molecule type" value="Genomic_DNA"/>
</dbReference>
<evidence type="ECO:0000256" key="1">
    <source>
        <dbReference type="SAM" id="MobiDB-lite"/>
    </source>
</evidence>
<name>A0AAD9NTY2_RIDPI</name>
<accession>A0AAD9NTY2</accession>
<feature type="compositionally biased region" description="Low complexity" evidence="1">
    <location>
        <begin position="201"/>
        <end position="214"/>
    </location>
</feature>
<gene>
    <name evidence="2" type="ORF">NP493_359g08041</name>
</gene>
<dbReference type="AlphaFoldDB" id="A0AAD9NTY2"/>
<feature type="compositionally biased region" description="Low complexity" evidence="1">
    <location>
        <begin position="277"/>
        <end position="295"/>
    </location>
</feature>
<sequence length="307" mass="33050">MAPVEGVTPLTSENPDTNSCGFKLYHDNMTESTGYLCRSWPSNVDLDNKVTWLSPVLSGRKKPAVSRSSSCGELVANGNQKCCARRSRRSGVVERPVATGNHLAIESFGSAAVHSRPTSLTLNVHRGFSLLPLSSYSPVSTSSHLSSDSAMDMNTQFSEDEHSDVTSPPHDVMRADFAASDADQSRDLEYSGPPLNTSDYSWSDSASRKTSSSSGDRLETLSPPAVVISDHSFDCPWSPEMNSDYESGDIDTLSLSYDLNSSSTIELPFQRRASLTSSYGSGSSMKSLLSDSSLSVDDDGDLCDLIN</sequence>
<organism evidence="2 3">
    <name type="scientific">Ridgeia piscesae</name>
    <name type="common">Tubeworm</name>
    <dbReference type="NCBI Taxonomy" id="27915"/>
    <lineage>
        <taxon>Eukaryota</taxon>
        <taxon>Metazoa</taxon>
        <taxon>Spiralia</taxon>
        <taxon>Lophotrochozoa</taxon>
        <taxon>Annelida</taxon>
        <taxon>Polychaeta</taxon>
        <taxon>Sedentaria</taxon>
        <taxon>Canalipalpata</taxon>
        <taxon>Sabellida</taxon>
        <taxon>Siboglinidae</taxon>
        <taxon>Ridgeia</taxon>
    </lineage>
</organism>
<keyword evidence="3" id="KW-1185">Reference proteome</keyword>
<evidence type="ECO:0000313" key="3">
    <source>
        <dbReference type="Proteomes" id="UP001209878"/>
    </source>
</evidence>
<evidence type="ECO:0000313" key="2">
    <source>
        <dbReference type="EMBL" id="KAK2182275.1"/>
    </source>
</evidence>